<evidence type="ECO:0000256" key="5">
    <source>
        <dbReference type="SAM" id="MobiDB-lite"/>
    </source>
</evidence>
<dbReference type="PANTHER" id="PTHR21099:SF2">
    <property type="entry name" value="SI:CH211-113E8.11"/>
    <property type="match status" value="1"/>
</dbReference>
<dbReference type="PANTHER" id="PTHR21099">
    <property type="entry name" value="RAD201"/>
    <property type="match status" value="1"/>
</dbReference>
<dbReference type="InterPro" id="IPR036855">
    <property type="entry name" value="Znf_CCCH_sf"/>
</dbReference>
<keyword evidence="1 4" id="KW-0479">Metal-binding</keyword>
<evidence type="ECO:0000259" key="6">
    <source>
        <dbReference type="PROSITE" id="PS50103"/>
    </source>
</evidence>
<feature type="compositionally biased region" description="Polar residues" evidence="5">
    <location>
        <begin position="187"/>
        <end position="213"/>
    </location>
</feature>
<dbReference type="SMART" id="SM00356">
    <property type="entry name" value="ZnF_C3H1"/>
    <property type="match status" value="1"/>
</dbReference>
<dbReference type="InterPro" id="IPR041367">
    <property type="entry name" value="Znf-CCCH_4"/>
</dbReference>
<evidence type="ECO:0000313" key="8">
    <source>
        <dbReference type="Proteomes" id="UP001396898"/>
    </source>
</evidence>
<proteinExistence type="predicted"/>
<evidence type="ECO:0000256" key="3">
    <source>
        <dbReference type="ARBA" id="ARBA00022833"/>
    </source>
</evidence>
<feature type="region of interest" description="Disordered" evidence="5">
    <location>
        <begin position="386"/>
        <end position="519"/>
    </location>
</feature>
<dbReference type="Pfam" id="PF18044">
    <property type="entry name" value="zf-CCCH_4"/>
    <property type="match status" value="1"/>
</dbReference>
<dbReference type="Proteomes" id="UP001396898">
    <property type="component" value="Unassembled WGS sequence"/>
</dbReference>
<feature type="zinc finger region" description="C3H1-type" evidence="4">
    <location>
        <begin position="4"/>
        <end position="26"/>
    </location>
</feature>
<sequence>MAPLCKFFQQGNCRNGSNCRFEHPGATSNPFGGTNSNRFGALSSGGGGGSNNGPNKYKITKEAIKTDLVDERPAWIMSAYGPGKDAPDQLFGGYPREQSFEELRLHVASSANPQQALQEVNTLYQQAEQQIGTTLNNVEQAIQFILESENRHPNRNDICAQNSQQGGTANTFAVGADQAGGFGSAPPASQNPFSTGQSQSNPFGGGATSTPSASAGGFGQPSALGQKPNPFGSTAFGQPSQLGSTGTSAFGGGSGGSAFGQPSQLGGASASAFGQPSQLGGTGGSAFGSPSPLGGAGTSAFGQPSQLGSTGGSAFGQPSQLGGTGSSAFGQPSQLGATGGSAFGAASILGAKPNPFGAPSGTSGFAQAAQQPTSAFGQAATLGQKANPFGAPAATPFGGSGQTQNATPAANPFGQPSQPNSGAFGQPAATNPFGSTPKPPADSAMDTTAPAASTTAAPANPFGQPVSNGFASQAANPFGQPQAQPAAGAAPAAAGAAGAAKGAPGNPYAPDSTKQHPPYESYAHRVGVKLVRFKGEPVMYKDATTPGLRLPDGSFRKIWFPNGPPAYYRGTEPDDPASYTDEVKKAYADMHANGRFLGAMPDVPPLREECVWDF</sequence>
<feature type="compositionally biased region" description="Low complexity" evidence="5">
    <location>
        <begin position="441"/>
        <end position="459"/>
    </location>
</feature>
<feature type="compositionally biased region" description="Gly residues" evidence="5">
    <location>
        <begin position="249"/>
        <end position="258"/>
    </location>
</feature>
<protein>
    <recommendedName>
        <fullName evidence="6">C3H1-type domain-containing protein</fullName>
    </recommendedName>
</protein>
<feature type="compositionally biased region" description="Polar residues" evidence="5">
    <location>
        <begin position="316"/>
        <end position="333"/>
    </location>
</feature>
<comment type="caution">
    <text evidence="7">The sequence shown here is derived from an EMBL/GenBank/DDBJ whole genome shotgun (WGS) entry which is preliminary data.</text>
</comment>
<feature type="compositionally biased region" description="Polar residues" evidence="5">
    <location>
        <begin position="231"/>
        <end position="242"/>
    </location>
</feature>
<accession>A0ABR1RHN6</accession>
<dbReference type="CDD" id="cd23954">
    <property type="entry name" value="AMO1_CTD"/>
    <property type="match status" value="1"/>
</dbReference>
<evidence type="ECO:0000256" key="2">
    <source>
        <dbReference type="ARBA" id="ARBA00022771"/>
    </source>
</evidence>
<keyword evidence="8" id="KW-1185">Reference proteome</keyword>
<dbReference type="PROSITE" id="PS50103">
    <property type="entry name" value="ZF_C3H1"/>
    <property type="match status" value="1"/>
</dbReference>
<keyword evidence="2 4" id="KW-0863">Zinc-finger</keyword>
<feature type="compositionally biased region" description="Low complexity" evidence="5">
    <location>
        <begin position="473"/>
        <end position="510"/>
    </location>
</feature>
<dbReference type="SUPFAM" id="SSF90229">
    <property type="entry name" value="CCCH zinc finger"/>
    <property type="match status" value="1"/>
</dbReference>
<dbReference type="InterPro" id="IPR000571">
    <property type="entry name" value="Znf_CCCH"/>
</dbReference>
<name>A0ABR1RHN6_9PEZI</name>
<gene>
    <name evidence="7" type="ORF">PG991_010165</name>
</gene>
<reference evidence="7 8" key="1">
    <citation type="submission" date="2023-01" db="EMBL/GenBank/DDBJ databases">
        <title>Analysis of 21 Apiospora genomes using comparative genomics revels a genus with tremendous synthesis potential of carbohydrate active enzymes and secondary metabolites.</title>
        <authorList>
            <person name="Sorensen T."/>
        </authorList>
    </citation>
    <scope>NUCLEOTIDE SEQUENCE [LARGE SCALE GENOMIC DNA]</scope>
    <source>
        <strain evidence="7 8">CBS 20057</strain>
    </source>
</reference>
<feature type="region of interest" description="Disordered" evidence="5">
    <location>
        <begin position="171"/>
        <end position="333"/>
    </location>
</feature>
<dbReference type="EMBL" id="JAQQWI010000015">
    <property type="protein sequence ID" value="KAK8012790.1"/>
    <property type="molecule type" value="Genomic_DNA"/>
</dbReference>
<evidence type="ECO:0000256" key="4">
    <source>
        <dbReference type="PROSITE-ProRule" id="PRU00723"/>
    </source>
</evidence>
<keyword evidence="3 4" id="KW-0862">Zinc</keyword>
<feature type="compositionally biased region" description="Polar residues" evidence="5">
    <location>
        <begin position="261"/>
        <end position="279"/>
    </location>
</feature>
<evidence type="ECO:0000313" key="7">
    <source>
        <dbReference type="EMBL" id="KAK8012790.1"/>
    </source>
</evidence>
<feature type="compositionally biased region" description="Polar residues" evidence="5">
    <location>
        <begin position="402"/>
        <end position="434"/>
    </location>
</feature>
<feature type="domain" description="C3H1-type" evidence="6">
    <location>
        <begin position="4"/>
        <end position="26"/>
    </location>
</feature>
<evidence type="ECO:0000256" key="1">
    <source>
        <dbReference type="ARBA" id="ARBA00022723"/>
    </source>
</evidence>
<dbReference type="Gene3D" id="4.10.1000.10">
    <property type="entry name" value="Zinc finger, CCCH-type"/>
    <property type="match status" value="1"/>
</dbReference>
<organism evidence="7 8">
    <name type="scientific">Apiospora marii</name>
    <dbReference type="NCBI Taxonomy" id="335849"/>
    <lineage>
        <taxon>Eukaryota</taxon>
        <taxon>Fungi</taxon>
        <taxon>Dikarya</taxon>
        <taxon>Ascomycota</taxon>
        <taxon>Pezizomycotina</taxon>
        <taxon>Sordariomycetes</taxon>
        <taxon>Xylariomycetidae</taxon>
        <taxon>Amphisphaeriales</taxon>
        <taxon>Apiosporaceae</taxon>
        <taxon>Apiospora</taxon>
    </lineage>
</organism>